<feature type="transmembrane region" description="Helical" evidence="1">
    <location>
        <begin position="31"/>
        <end position="51"/>
    </location>
</feature>
<keyword evidence="3" id="KW-1185">Reference proteome</keyword>
<reference evidence="3" key="1">
    <citation type="journal article" date="2020" name="Microbiol. Resour. Announc.">
        <title>Complete Genome Sequence of Geobacillus sp. Strain E55-1, Isolated from Mine Geyser in Japan.</title>
        <authorList>
            <person name="Miyazaki K."/>
            <person name="Hase E."/>
            <person name="Tokito N."/>
        </authorList>
    </citation>
    <scope>NUCLEOTIDE SEQUENCE [LARGE SCALE GENOMIC DNA]</scope>
    <source>
        <strain evidence="3">E55-1</strain>
    </source>
</reference>
<sequence length="149" mass="16822">MKHIVPFVVKLAAWSVVLFSIFTIFNAPLSLISVMTIITALVSYVIGDLFVLPRFGHFVAAAVDVPLSFLLIWPASVALIAPSVNMAYGAFFSALAIGAVEAFFHLYMENHVLEEAGREEAHRWYDEGRWAMELAEEEEFDQDRDQDRR</sequence>
<dbReference type="RefSeq" id="WP_033020791.1">
    <property type="nucleotide sequence ID" value="NZ_AP022557.1"/>
</dbReference>
<feature type="transmembrane region" description="Helical" evidence="1">
    <location>
        <begin position="58"/>
        <end position="81"/>
    </location>
</feature>
<dbReference type="Pfam" id="PF10710">
    <property type="entry name" value="DUF2512"/>
    <property type="match status" value="1"/>
</dbReference>
<feature type="transmembrane region" description="Helical" evidence="1">
    <location>
        <begin position="87"/>
        <end position="108"/>
    </location>
</feature>
<evidence type="ECO:0000313" key="2">
    <source>
        <dbReference type="EMBL" id="BBW96238.1"/>
    </source>
</evidence>
<feature type="transmembrane region" description="Helical" evidence="1">
    <location>
        <begin position="7"/>
        <end position="25"/>
    </location>
</feature>
<evidence type="ECO:0000313" key="3">
    <source>
        <dbReference type="Proteomes" id="UP000501421"/>
    </source>
</evidence>
<gene>
    <name evidence="2" type="ORF">GsuE55_10710</name>
</gene>
<accession>A0A679FJ62</accession>
<proteinExistence type="predicted"/>
<dbReference type="InterPro" id="IPR019649">
    <property type="entry name" value="DUF2512"/>
</dbReference>
<dbReference type="AlphaFoldDB" id="A0A679FJ62"/>
<evidence type="ECO:0000256" key="1">
    <source>
        <dbReference type="SAM" id="Phobius"/>
    </source>
</evidence>
<keyword evidence="1" id="KW-0812">Transmembrane</keyword>
<dbReference type="EMBL" id="AP022557">
    <property type="protein sequence ID" value="BBW96238.1"/>
    <property type="molecule type" value="Genomic_DNA"/>
</dbReference>
<dbReference type="Proteomes" id="UP000501421">
    <property type="component" value="Chromosome"/>
</dbReference>
<keyword evidence="1" id="KW-0472">Membrane</keyword>
<keyword evidence="1" id="KW-1133">Transmembrane helix</keyword>
<name>A0A679FJ62_9BACL</name>
<protein>
    <submittedName>
        <fullName evidence="2">Membrane protein</fullName>
    </submittedName>
</protein>
<organism evidence="2 3">
    <name type="scientific">Geobacillus subterraneus</name>
    <dbReference type="NCBI Taxonomy" id="129338"/>
    <lineage>
        <taxon>Bacteria</taxon>
        <taxon>Bacillati</taxon>
        <taxon>Bacillota</taxon>
        <taxon>Bacilli</taxon>
        <taxon>Bacillales</taxon>
        <taxon>Anoxybacillaceae</taxon>
        <taxon>Geobacillus</taxon>
    </lineage>
</organism>